<accession>A0AAN8R7M7</accession>
<dbReference type="Proteomes" id="UP001356427">
    <property type="component" value="Unassembled WGS sequence"/>
</dbReference>
<organism evidence="1 2">
    <name type="scientific">Coregonus suidteri</name>
    <dbReference type="NCBI Taxonomy" id="861788"/>
    <lineage>
        <taxon>Eukaryota</taxon>
        <taxon>Metazoa</taxon>
        <taxon>Chordata</taxon>
        <taxon>Craniata</taxon>
        <taxon>Vertebrata</taxon>
        <taxon>Euteleostomi</taxon>
        <taxon>Actinopterygii</taxon>
        <taxon>Neopterygii</taxon>
        <taxon>Teleostei</taxon>
        <taxon>Protacanthopterygii</taxon>
        <taxon>Salmoniformes</taxon>
        <taxon>Salmonidae</taxon>
        <taxon>Coregoninae</taxon>
        <taxon>Coregonus</taxon>
    </lineage>
</organism>
<gene>
    <name evidence="1" type="ORF">J4Q44_G00027830</name>
</gene>
<dbReference type="AlphaFoldDB" id="A0AAN8R7M7"/>
<proteinExistence type="predicted"/>
<evidence type="ECO:0000313" key="1">
    <source>
        <dbReference type="EMBL" id="KAK6327138.1"/>
    </source>
</evidence>
<evidence type="ECO:0000313" key="2">
    <source>
        <dbReference type="Proteomes" id="UP001356427"/>
    </source>
</evidence>
<protein>
    <submittedName>
        <fullName evidence="1">Uncharacterized protein</fullName>
    </submittedName>
</protein>
<dbReference type="InterPro" id="IPR052898">
    <property type="entry name" value="ACAD10-like"/>
</dbReference>
<reference evidence="1 2" key="1">
    <citation type="submission" date="2021-04" db="EMBL/GenBank/DDBJ databases">
        <authorList>
            <person name="De Guttry C."/>
            <person name="Zahm M."/>
            <person name="Klopp C."/>
            <person name="Cabau C."/>
            <person name="Louis A."/>
            <person name="Berthelot C."/>
            <person name="Parey E."/>
            <person name="Roest Crollius H."/>
            <person name="Montfort J."/>
            <person name="Robinson-Rechavi M."/>
            <person name="Bucao C."/>
            <person name="Bouchez O."/>
            <person name="Gislard M."/>
            <person name="Lluch J."/>
            <person name="Milhes M."/>
            <person name="Lampietro C."/>
            <person name="Lopez Roques C."/>
            <person name="Donnadieu C."/>
            <person name="Braasch I."/>
            <person name="Desvignes T."/>
            <person name="Postlethwait J."/>
            <person name="Bobe J."/>
            <person name="Wedekind C."/>
            <person name="Guiguen Y."/>
        </authorList>
    </citation>
    <scope>NUCLEOTIDE SEQUENCE [LARGE SCALE GENOMIC DNA]</scope>
    <source>
        <strain evidence="1">Cs_M1</strain>
        <tissue evidence="1">Blood</tissue>
    </source>
</reference>
<dbReference type="PANTHER" id="PTHR47829:SF1">
    <property type="entry name" value="HAD FAMILY PHOSPHATASE"/>
    <property type="match status" value="1"/>
</dbReference>
<name>A0AAN8R7M7_9TELE</name>
<comment type="caution">
    <text evidence="1">The sequence shown here is derived from an EMBL/GenBank/DDBJ whole genome shotgun (WGS) entry which is preliminary data.</text>
</comment>
<dbReference type="Gene3D" id="3.90.1200.10">
    <property type="match status" value="1"/>
</dbReference>
<dbReference type="PANTHER" id="PTHR47829">
    <property type="entry name" value="HYDROLASE, PUTATIVE (AFU_ORTHOLOGUE AFUA_1G12880)-RELATED"/>
    <property type="match status" value="1"/>
</dbReference>
<keyword evidence="2" id="KW-1185">Reference proteome</keyword>
<dbReference type="EMBL" id="JAGTTL010000002">
    <property type="protein sequence ID" value="KAK6327138.1"/>
    <property type="molecule type" value="Genomic_DNA"/>
</dbReference>
<sequence length="160" mass="17338">MARCLPQDNPLLTGISDKGLVQLGIPSVEEVIGQYSSSMGLEEGVLDWQFYMAFHLFSLAASHQGESKNTIAGQTGSGRLAEQVADLAWDFATKEGFRIFNAKPSAPHAGTSPLKGQTSRAQLFIHYSLQEPWAESTQGYCLSQETAPFPGLGWIAPGHR</sequence>